<sequence length="69" mass="7495">MNMKTRYNTEKVRVGVVYAPWCGCDVLCLSCGLSQEALVLLTTTTTTAATESFPGTGALSRHRLTENPE</sequence>
<protein>
    <submittedName>
        <fullName evidence="1">Uncharacterized protein</fullName>
    </submittedName>
</protein>
<gene>
    <name evidence="1" type="ORF">E2C01_004851</name>
</gene>
<proteinExistence type="predicted"/>
<evidence type="ECO:0000313" key="2">
    <source>
        <dbReference type="Proteomes" id="UP000324222"/>
    </source>
</evidence>
<keyword evidence="2" id="KW-1185">Reference proteome</keyword>
<dbReference type="AlphaFoldDB" id="A0A5B7CXJ8"/>
<reference evidence="1 2" key="1">
    <citation type="submission" date="2019-05" db="EMBL/GenBank/DDBJ databases">
        <title>Another draft genome of Portunus trituberculatus and its Hox gene families provides insights of decapod evolution.</title>
        <authorList>
            <person name="Jeong J.-H."/>
            <person name="Song I."/>
            <person name="Kim S."/>
            <person name="Choi T."/>
            <person name="Kim D."/>
            <person name="Ryu S."/>
            <person name="Kim W."/>
        </authorList>
    </citation>
    <scope>NUCLEOTIDE SEQUENCE [LARGE SCALE GENOMIC DNA]</scope>
    <source>
        <tissue evidence="1">Muscle</tissue>
    </source>
</reference>
<dbReference type="Proteomes" id="UP000324222">
    <property type="component" value="Unassembled WGS sequence"/>
</dbReference>
<dbReference type="EMBL" id="VSRR010000201">
    <property type="protein sequence ID" value="MPC12173.1"/>
    <property type="molecule type" value="Genomic_DNA"/>
</dbReference>
<accession>A0A5B7CXJ8</accession>
<name>A0A5B7CXJ8_PORTR</name>
<evidence type="ECO:0000313" key="1">
    <source>
        <dbReference type="EMBL" id="MPC12173.1"/>
    </source>
</evidence>
<organism evidence="1 2">
    <name type="scientific">Portunus trituberculatus</name>
    <name type="common">Swimming crab</name>
    <name type="synonym">Neptunus trituberculatus</name>
    <dbReference type="NCBI Taxonomy" id="210409"/>
    <lineage>
        <taxon>Eukaryota</taxon>
        <taxon>Metazoa</taxon>
        <taxon>Ecdysozoa</taxon>
        <taxon>Arthropoda</taxon>
        <taxon>Crustacea</taxon>
        <taxon>Multicrustacea</taxon>
        <taxon>Malacostraca</taxon>
        <taxon>Eumalacostraca</taxon>
        <taxon>Eucarida</taxon>
        <taxon>Decapoda</taxon>
        <taxon>Pleocyemata</taxon>
        <taxon>Brachyura</taxon>
        <taxon>Eubrachyura</taxon>
        <taxon>Portunoidea</taxon>
        <taxon>Portunidae</taxon>
        <taxon>Portuninae</taxon>
        <taxon>Portunus</taxon>
    </lineage>
</organism>
<comment type="caution">
    <text evidence="1">The sequence shown here is derived from an EMBL/GenBank/DDBJ whole genome shotgun (WGS) entry which is preliminary data.</text>
</comment>